<dbReference type="Pfam" id="PF00534">
    <property type="entry name" value="Glycos_transf_1"/>
    <property type="match status" value="1"/>
</dbReference>
<accession>H2CGX2</accession>
<dbReference type="EMBL" id="JH597773">
    <property type="protein sequence ID" value="EHQ05814.1"/>
    <property type="molecule type" value="Genomic_DNA"/>
</dbReference>
<dbReference type="CDD" id="cd03802">
    <property type="entry name" value="GT4_AviGT4-like"/>
    <property type="match status" value="1"/>
</dbReference>
<feature type="domain" description="Glycosyl transferase family 1" evidence="1">
    <location>
        <begin position="182"/>
        <end position="336"/>
    </location>
</feature>
<dbReference type="PANTHER" id="PTHR45947:SF3">
    <property type="entry name" value="SULFOQUINOVOSYL TRANSFERASE SQD2"/>
    <property type="match status" value="1"/>
</dbReference>
<evidence type="ECO:0000313" key="3">
    <source>
        <dbReference type="EMBL" id="EHQ05814.1"/>
    </source>
</evidence>
<keyword evidence="4" id="KW-1185">Reference proteome</keyword>
<organism evidence="3 4">
    <name type="scientific">Leptonema illini DSM 21528</name>
    <dbReference type="NCBI Taxonomy" id="929563"/>
    <lineage>
        <taxon>Bacteria</taxon>
        <taxon>Pseudomonadati</taxon>
        <taxon>Spirochaetota</taxon>
        <taxon>Spirochaetia</taxon>
        <taxon>Leptospirales</taxon>
        <taxon>Leptospiraceae</taxon>
        <taxon>Leptonema</taxon>
    </lineage>
</organism>
<dbReference type="Proteomes" id="UP000005737">
    <property type="component" value="Unassembled WGS sequence"/>
</dbReference>
<protein>
    <submittedName>
        <fullName evidence="3">Glycosyl transferase group 1</fullName>
    </submittedName>
</protein>
<gene>
    <name evidence="3" type="ORF">Lepil_1119</name>
</gene>
<dbReference type="InterPro" id="IPR028098">
    <property type="entry name" value="Glyco_trans_4-like_N"/>
</dbReference>
<evidence type="ECO:0000259" key="1">
    <source>
        <dbReference type="Pfam" id="PF00534"/>
    </source>
</evidence>
<dbReference type="AlphaFoldDB" id="H2CGX2"/>
<evidence type="ECO:0000313" key="4">
    <source>
        <dbReference type="Proteomes" id="UP000005737"/>
    </source>
</evidence>
<name>H2CGX2_9LEPT</name>
<dbReference type="Gene3D" id="3.40.50.2000">
    <property type="entry name" value="Glycogen Phosphorylase B"/>
    <property type="match status" value="2"/>
</dbReference>
<dbReference type="InterPro" id="IPR001296">
    <property type="entry name" value="Glyco_trans_1"/>
</dbReference>
<dbReference type="InterPro" id="IPR050194">
    <property type="entry name" value="Glycosyltransferase_grp1"/>
</dbReference>
<dbReference type="RefSeq" id="WP_002770788.1">
    <property type="nucleotide sequence ID" value="NZ_JH597773.1"/>
</dbReference>
<keyword evidence="3" id="KW-0808">Transferase</keyword>
<sequence>MNILQVATLNRPIGLQSRYSPIEAVIYNIDRGLSGLRHHSIVACPADSVVFGEHCITIAKAFTEYWSENKKEQRDEMKKHLLISLERAIRGDIDIIHLHDATMLEYIFRGVVTGPVPIVMTLHVPVEEEAAFRKWNKYLKPSAGVFFVPISEYQRKQHEGLINLQEVIHHGIDIDDYPFLDSDNREEYFFSLGRITRDKGQDRAIEIAKRSGLQLIIAGNVQNKEKDRLFFSEISESLDLFADLSTVPVDKDYFSRVMKPILDSGKQIIYIGELSDDQKKQWFVHARATLFPIQWGEPFGLVLIESMACGTPVIALNRGSVPEIVVHGETGFVVNTIEEIVSLTDSISAIDPRTCRRHVADHFSIEVMARKYSRLYHRIRN</sequence>
<dbReference type="PANTHER" id="PTHR45947">
    <property type="entry name" value="SULFOQUINOVOSYL TRANSFERASE SQD2"/>
    <property type="match status" value="1"/>
</dbReference>
<dbReference type="HOGENOM" id="CLU_042257_0_0_12"/>
<dbReference type="GO" id="GO:0016757">
    <property type="term" value="F:glycosyltransferase activity"/>
    <property type="evidence" value="ECO:0007669"/>
    <property type="project" value="InterPro"/>
</dbReference>
<dbReference type="Pfam" id="PF13439">
    <property type="entry name" value="Glyco_transf_4"/>
    <property type="match status" value="1"/>
</dbReference>
<dbReference type="SUPFAM" id="SSF53756">
    <property type="entry name" value="UDP-Glycosyltransferase/glycogen phosphorylase"/>
    <property type="match status" value="1"/>
</dbReference>
<reference evidence="3 4" key="1">
    <citation type="submission" date="2011-10" db="EMBL/GenBank/DDBJ databases">
        <title>The Improved High-Quality Draft genome of Leptonema illini DSM 21528.</title>
        <authorList>
            <consortium name="US DOE Joint Genome Institute (JGI-PGF)"/>
            <person name="Lucas S."/>
            <person name="Copeland A."/>
            <person name="Lapidus A."/>
            <person name="Glavina del Rio T."/>
            <person name="Dalin E."/>
            <person name="Tice H."/>
            <person name="Bruce D."/>
            <person name="Goodwin L."/>
            <person name="Pitluck S."/>
            <person name="Peters L."/>
            <person name="Mikhailova N."/>
            <person name="Held B."/>
            <person name="Kyrpides N."/>
            <person name="Mavromatis K."/>
            <person name="Ivanova N."/>
            <person name="Markowitz V."/>
            <person name="Cheng J.-F."/>
            <person name="Hugenholtz P."/>
            <person name="Woyke T."/>
            <person name="Wu D."/>
            <person name="Gronow S."/>
            <person name="Wellnitz S."/>
            <person name="Brambilla E.-M."/>
            <person name="Klenk H.-P."/>
            <person name="Eisen J.A."/>
        </authorList>
    </citation>
    <scope>NUCLEOTIDE SEQUENCE [LARGE SCALE GENOMIC DNA]</scope>
    <source>
        <strain evidence="3 4">DSM 21528</strain>
    </source>
</reference>
<feature type="domain" description="Glycosyltransferase subfamily 4-like N-terminal" evidence="2">
    <location>
        <begin position="23"/>
        <end position="175"/>
    </location>
</feature>
<proteinExistence type="predicted"/>
<evidence type="ECO:0000259" key="2">
    <source>
        <dbReference type="Pfam" id="PF13439"/>
    </source>
</evidence>
<dbReference type="STRING" id="183.GCA_002009735_03462"/>